<dbReference type="InterPro" id="IPR036388">
    <property type="entry name" value="WH-like_DNA-bd_sf"/>
</dbReference>
<dbReference type="EMBL" id="QWKH01000050">
    <property type="protein sequence ID" value="NBI34847.1"/>
    <property type="molecule type" value="Genomic_DNA"/>
</dbReference>
<dbReference type="SUPFAM" id="SSF46894">
    <property type="entry name" value="C-terminal effector domain of the bipartite response regulators"/>
    <property type="match status" value="1"/>
</dbReference>
<proteinExistence type="predicted"/>
<protein>
    <submittedName>
        <fullName evidence="4">LuxR family transcriptional regulator</fullName>
    </submittedName>
</protein>
<dbReference type="GO" id="GO:0003677">
    <property type="term" value="F:DNA binding"/>
    <property type="evidence" value="ECO:0007669"/>
    <property type="project" value="UniProtKB-KW"/>
</dbReference>
<evidence type="ECO:0000256" key="2">
    <source>
        <dbReference type="SAM" id="MobiDB-lite"/>
    </source>
</evidence>
<dbReference type="SMART" id="SM00421">
    <property type="entry name" value="HTH_LUXR"/>
    <property type="match status" value="1"/>
</dbReference>
<dbReference type="Pfam" id="PF00196">
    <property type="entry name" value="GerE"/>
    <property type="match status" value="1"/>
</dbReference>
<evidence type="ECO:0000259" key="3">
    <source>
        <dbReference type="PROSITE" id="PS50043"/>
    </source>
</evidence>
<dbReference type="InterPro" id="IPR039420">
    <property type="entry name" value="WalR-like"/>
</dbReference>
<dbReference type="InterPro" id="IPR000792">
    <property type="entry name" value="Tscrpt_reg_LuxR_C"/>
</dbReference>
<feature type="domain" description="HTH luxR-type" evidence="3">
    <location>
        <begin position="320"/>
        <end position="385"/>
    </location>
</feature>
<dbReference type="PANTHER" id="PTHR43214">
    <property type="entry name" value="TWO-COMPONENT RESPONSE REGULATOR"/>
    <property type="match status" value="1"/>
</dbReference>
<dbReference type="Gene3D" id="1.10.10.10">
    <property type="entry name" value="Winged helix-like DNA-binding domain superfamily/Winged helix DNA-binding domain"/>
    <property type="match status" value="1"/>
</dbReference>
<dbReference type="InterPro" id="IPR016032">
    <property type="entry name" value="Sig_transdc_resp-reg_C-effctor"/>
</dbReference>
<feature type="region of interest" description="Disordered" evidence="2">
    <location>
        <begin position="292"/>
        <end position="313"/>
    </location>
</feature>
<keyword evidence="1" id="KW-0238">DNA-binding</keyword>
<dbReference type="PROSITE" id="PS50043">
    <property type="entry name" value="HTH_LUXR_2"/>
    <property type="match status" value="1"/>
</dbReference>
<dbReference type="PRINTS" id="PR00038">
    <property type="entry name" value="HTHLUXR"/>
</dbReference>
<name>A0A7C9NM79_9BACT</name>
<evidence type="ECO:0000256" key="1">
    <source>
        <dbReference type="ARBA" id="ARBA00023125"/>
    </source>
</evidence>
<dbReference type="AlphaFoldDB" id="A0A7C9NM79"/>
<organism evidence="4">
    <name type="scientific">Muribaculaceae bacterium Z82</name>
    <dbReference type="NCBI Taxonomy" id="2304548"/>
    <lineage>
        <taxon>Bacteria</taxon>
        <taxon>Pseudomonadati</taxon>
        <taxon>Bacteroidota</taxon>
        <taxon>Bacteroidia</taxon>
        <taxon>Bacteroidales</taxon>
        <taxon>Muribaculaceae</taxon>
    </lineage>
</organism>
<evidence type="ECO:0000313" key="4">
    <source>
        <dbReference type="EMBL" id="NBI34847.1"/>
    </source>
</evidence>
<dbReference type="PANTHER" id="PTHR43214:SF43">
    <property type="entry name" value="TWO-COMPONENT RESPONSE REGULATOR"/>
    <property type="match status" value="1"/>
</dbReference>
<dbReference type="GO" id="GO:0006355">
    <property type="term" value="P:regulation of DNA-templated transcription"/>
    <property type="evidence" value="ECO:0007669"/>
    <property type="project" value="InterPro"/>
</dbReference>
<gene>
    <name evidence="4" type="ORF">D1639_07350</name>
</gene>
<sequence length="385" mass="39973">MGCTSFAPSRPPGKDKVAILAKEAPLVAALPPMRKTISRFAHRPRSVRADVSRRPSRASCHLSLQVAGQQTGHMAPLGGGAARGASHDVLRVVAAEEAARHVAGRVQPGDDAVVGAQHLAVAVDLQAVDGGQKRPAEPAAVEGRLAQSRQAVGLLAEVVVDLGVELLVVALGLVKERLLGIAFEAQLVRQLVQRVGLLHDALLQGHGAELLDGHAHRHHLVGEGGAADGGEAQDVLGGVGVEDLAEHAARLATGLEAQDVVGGGLVAEAHAVAVHLHEGLAADVLLEDGAGKRGASGKAVESPRADAPGESPTIDQRCAAVACRYQLTPREGEVLTLLARGRTSPIIQEKLVVSQNTVRTHVRHIYAKLNVHSQQELINLVDSAG</sequence>
<dbReference type="CDD" id="cd06170">
    <property type="entry name" value="LuxR_C_like"/>
    <property type="match status" value="1"/>
</dbReference>
<reference evidence="4" key="1">
    <citation type="submission" date="2018-08" db="EMBL/GenBank/DDBJ databases">
        <title>Murine metabolic-syndrome-specific gut microbial biobank.</title>
        <authorList>
            <person name="Liu C."/>
        </authorList>
    </citation>
    <scope>NUCLEOTIDE SEQUENCE [LARGE SCALE GENOMIC DNA]</scope>
    <source>
        <strain evidence="4">Z82</strain>
    </source>
</reference>
<accession>A0A7C9NM79</accession>
<comment type="caution">
    <text evidence="4">The sequence shown here is derived from an EMBL/GenBank/DDBJ whole genome shotgun (WGS) entry which is preliminary data.</text>
</comment>